<reference evidence="2 3" key="1">
    <citation type="submission" date="2019-10" db="EMBL/GenBank/DDBJ databases">
        <title>Actinomadura rubteroloni sp. nov. and Actinomadura macrotermitis sp. nov., isolated from the gut of fungus growing-termite Macrotermes natalensis.</title>
        <authorList>
            <person name="Benndorf R."/>
            <person name="Martin K."/>
            <person name="Kuefner M."/>
            <person name="De Beer W."/>
            <person name="Kaster A.-K."/>
            <person name="Vollmers J."/>
            <person name="Poulsen M."/>
            <person name="Beemelmanns C."/>
        </authorList>
    </citation>
    <scope>NUCLEOTIDE SEQUENCE [LARGE SCALE GENOMIC DNA]</scope>
    <source>
        <strain evidence="2 3">RB68</strain>
    </source>
</reference>
<evidence type="ECO:0008006" key="4">
    <source>
        <dbReference type="Google" id="ProtNLM"/>
    </source>
</evidence>
<evidence type="ECO:0000313" key="2">
    <source>
        <dbReference type="EMBL" id="MQY06501.1"/>
    </source>
</evidence>
<keyword evidence="1" id="KW-0472">Membrane</keyword>
<dbReference type="AlphaFoldDB" id="A0A7K0BZ95"/>
<keyword evidence="3" id="KW-1185">Reference proteome</keyword>
<evidence type="ECO:0000256" key="1">
    <source>
        <dbReference type="SAM" id="Phobius"/>
    </source>
</evidence>
<feature type="transmembrane region" description="Helical" evidence="1">
    <location>
        <begin position="95"/>
        <end position="117"/>
    </location>
</feature>
<dbReference type="RefSeq" id="WP_153535795.1">
    <property type="nucleotide sequence ID" value="NZ_WEGH01000003.1"/>
</dbReference>
<dbReference type="Proteomes" id="UP000487268">
    <property type="component" value="Unassembled WGS sequence"/>
</dbReference>
<accession>A0A7K0BZ95</accession>
<dbReference type="EMBL" id="WEGH01000003">
    <property type="protein sequence ID" value="MQY06501.1"/>
    <property type="molecule type" value="Genomic_DNA"/>
</dbReference>
<sequence length="153" mass="15609">MWKTIWRGAIAGAAGTTALDITTYADMAWRGRPASETPSETVDRLGRLAGHPVPGTGEQRDNRLSGLGALTGLGTGVAIGVAAAAVRAAGARPPFWLGAALVTVGTMAATALPMTALKITDPRGWSAADWLSDAVPHLAYGLVVHGALTTLDP</sequence>
<protein>
    <recommendedName>
        <fullName evidence="4">DUF1440 domain-containing protein</fullName>
    </recommendedName>
</protein>
<evidence type="ECO:0000313" key="3">
    <source>
        <dbReference type="Proteomes" id="UP000487268"/>
    </source>
</evidence>
<keyword evidence="1" id="KW-0812">Transmembrane</keyword>
<gene>
    <name evidence="2" type="ORF">ACRB68_45910</name>
</gene>
<comment type="caution">
    <text evidence="2">The sequence shown here is derived from an EMBL/GenBank/DDBJ whole genome shotgun (WGS) entry which is preliminary data.</text>
</comment>
<keyword evidence="1" id="KW-1133">Transmembrane helix</keyword>
<feature type="transmembrane region" description="Helical" evidence="1">
    <location>
        <begin position="67"/>
        <end position="89"/>
    </location>
</feature>
<name>A0A7K0BZ95_9ACTN</name>
<organism evidence="2 3">
    <name type="scientific">Actinomadura macrotermitis</name>
    <dbReference type="NCBI Taxonomy" id="2585200"/>
    <lineage>
        <taxon>Bacteria</taxon>
        <taxon>Bacillati</taxon>
        <taxon>Actinomycetota</taxon>
        <taxon>Actinomycetes</taxon>
        <taxon>Streptosporangiales</taxon>
        <taxon>Thermomonosporaceae</taxon>
        <taxon>Actinomadura</taxon>
    </lineage>
</organism>
<proteinExistence type="predicted"/>
<dbReference type="OrthoDB" id="4569917at2"/>